<feature type="transmembrane region" description="Helical" evidence="7">
    <location>
        <begin position="79"/>
        <end position="98"/>
    </location>
</feature>
<organism evidence="8 9">
    <name type="scientific">Salvia divinorum</name>
    <name type="common">Maria pastora</name>
    <name type="synonym">Diviner's sage</name>
    <dbReference type="NCBI Taxonomy" id="28513"/>
    <lineage>
        <taxon>Eukaryota</taxon>
        <taxon>Viridiplantae</taxon>
        <taxon>Streptophyta</taxon>
        <taxon>Embryophyta</taxon>
        <taxon>Tracheophyta</taxon>
        <taxon>Spermatophyta</taxon>
        <taxon>Magnoliopsida</taxon>
        <taxon>eudicotyledons</taxon>
        <taxon>Gunneridae</taxon>
        <taxon>Pentapetalae</taxon>
        <taxon>asterids</taxon>
        <taxon>lamiids</taxon>
        <taxon>Lamiales</taxon>
        <taxon>Lamiaceae</taxon>
        <taxon>Nepetoideae</taxon>
        <taxon>Mentheae</taxon>
        <taxon>Salviinae</taxon>
        <taxon>Salvia</taxon>
        <taxon>Salvia subgen. Calosphace</taxon>
    </lineage>
</organism>
<dbReference type="EMBL" id="JBEAFC010000008">
    <property type="protein sequence ID" value="KAL1542649.1"/>
    <property type="molecule type" value="Genomic_DNA"/>
</dbReference>
<dbReference type="FunFam" id="1.20.1260.100:FF:000001">
    <property type="entry name" value="translocator protein 2"/>
    <property type="match status" value="1"/>
</dbReference>
<evidence type="ECO:0000313" key="8">
    <source>
        <dbReference type="EMBL" id="KAL1542649.1"/>
    </source>
</evidence>
<dbReference type="GO" id="GO:0033013">
    <property type="term" value="P:tetrapyrrole metabolic process"/>
    <property type="evidence" value="ECO:0007669"/>
    <property type="project" value="UniProtKB-ARBA"/>
</dbReference>
<dbReference type="AlphaFoldDB" id="A0ABD1GHI7"/>
<comment type="similarity">
    <text evidence="2">Belongs to the TspO/BZRP family.</text>
</comment>
<evidence type="ECO:0000256" key="1">
    <source>
        <dbReference type="ARBA" id="ARBA00004141"/>
    </source>
</evidence>
<dbReference type="PANTHER" id="PTHR10057">
    <property type="entry name" value="PERIPHERAL-TYPE BENZODIAZEPINE RECEPTOR"/>
    <property type="match status" value="1"/>
</dbReference>
<keyword evidence="3 7" id="KW-0812">Transmembrane</keyword>
<dbReference type="InterPro" id="IPR004307">
    <property type="entry name" value="TspO_MBR"/>
</dbReference>
<evidence type="ECO:0000256" key="3">
    <source>
        <dbReference type="ARBA" id="ARBA00022692"/>
    </source>
</evidence>
<feature type="transmembrane region" description="Helical" evidence="7">
    <location>
        <begin position="40"/>
        <end position="59"/>
    </location>
</feature>
<gene>
    <name evidence="8" type="ORF">AAHA92_19708</name>
</gene>
<reference evidence="8 9" key="1">
    <citation type="submission" date="2024-06" db="EMBL/GenBank/DDBJ databases">
        <title>A chromosome level genome sequence of Diviner's sage (Salvia divinorum).</title>
        <authorList>
            <person name="Ford S.A."/>
            <person name="Ro D.-K."/>
            <person name="Ness R.W."/>
            <person name="Phillips M.A."/>
        </authorList>
    </citation>
    <scope>NUCLEOTIDE SEQUENCE [LARGE SCALE GENOMIC DNA]</scope>
    <source>
        <strain evidence="8">SAF-2024a</strain>
        <tissue evidence="8">Leaf</tissue>
    </source>
</reference>
<evidence type="ECO:0000256" key="2">
    <source>
        <dbReference type="ARBA" id="ARBA00007524"/>
    </source>
</evidence>
<evidence type="ECO:0000256" key="4">
    <source>
        <dbReference type="ARBA" id="ARBA00022989"/>
    </source>
</evidence>
<comment type="subcellular location">
    <subcellularLocation>
        <location evidence="1">Membrane</location>
        <topology evidence="1">Multi-pass membrane protein</topology>
    </subcellularLocation>
</comment>
<dbReference type="PANTHER" id="PTHR10057:SF0">
    <property type="entry name" value="TRANSLOCATOR PROTEIN"/>
    <property type="match status" value="1"/>
</dbReference>
<feature type="transmembrane region" description="Helical" evidence="7">
    <location>
        <begin position="110"/>
        <end position="129"/>
    </location>
</feature>
<sequence length="185" mass="20338">MASPDLKHRPLQQQTDDDMNHHLRNKNKNSAAARRGLKSLSLAVALPLSLTLLDIFLFGSSGRYRSIHKPFYVPSLWTLHLSCVTTAFLSGLSAWLVWAEGGFHRQPAALGLYLAQLALSLVWYPVVFGAGATRLGLVLCAALFGALVGCERVFRNMNPIAGDLVKPCLVWTLLLALANIRLVYQ</sequence>
<dbReference type="GO" id="GO:0016020">
    <property type="term" value="C:membrane"/>
    <property type="evidence" value="ECO:0007669"/>
    <property type="project" value="UniProtKB-SubCell"/>
</dbReference>
<dbReference type="Pfam" id="PF03073">
    <property type="entry name" value="TspO_MBR"/>
    <property type="match status" value="1"/>
</dbReference>
<evidence type="ECO:0000313" key="9">
    <source>
        <dbReference type="Proteomes" id="UP001567538"/>
    </source>
</evidence>
<dbReference type="Gene3D" id="1.20.1260.100">
    <property type="entry name" value="TspO/MBR protein"/>
    <property type="match status" value="1"/>
</dbReference>
<accession>A0ABD1GHI7</accession>
<dbReference type="PIRSF" id="PIRSF005859">
    <property type="entry name" value="PBR"/>
    <property type="match status" value="1"/>
</dbReference>
<feature type="transmembrane region" description="Helical" evidence="7">
    <location>
        <begin position="135"/>
        <end position="154"/>
    </location>
</feature>
<evidence type="ECO:0000256" key="6">
    <source>
        <dbReference type="SAM" id="MobiDB-lite"/>
    </source>
</evidence>
<evidence type="ECO:0000256" key="5">
    <source>
        <dbReference type="ARBA" id="ARBA00023136"/>
    </source>
</evidence>
<dbReference type="Proteomes" id="UP001567538">
    <property type="component" value="Unassembled WGS sequence"/>
</dbReference>
<proteinExistence type="inferred from homology"/>
<evidence type="ECO:0000256" key="7">
    <source>
        <dbReference type="SAM" id="Phobius"/>
    </source>
</evidence>
<feature type="region of interest" description="Disordered" evidence="6">
    <location>
        <begin position="1"/>
        <end position="23"/>
    </location>
</feature>
<comment type="caution">
    <text evidence="8">The sequence shown here is derived from an EMBL/GenBank/DDBJ whole genome shotgun (WGS) entry which is preliminary data.</text>
</comment>
<keyword evidence="4 7" id="KW-1133">Transmembrane helix</keyword>
<name>A0ABD1GHI7_SALDI</name>
<keyword evidence="5 7" id="KW-0472">Membrane</keyword>
<protein>
    <submittedName>
        <fullName evidence="8">Translocator protein</fullName>
    </submittedName>
</protein>
<feature type="transmembrane region" description="Helical" evidence="7">
    <location>
        <begin position="166"/>
        <end position="184"/>
    </location>
</feature>
<keyword evidence="9" id="KW-1185">Reference proteome</keyword>
<dbReference type="CDD" id="cd15904">
    <property type="entry name" value="TSPO_MBR"/>
    <property type="match status" value="1"/>
</dbReference>
<dbReference type="InterPro" id="IPR038330">
    <property type="entry name" value="TspO/MBR-related_sf"/>
</dbReference>